<reference evidence="1 2" key="1">
    <citation type="journal article" date="2023" name="Plants (Basel)">
        <title>Bridging the Gap: Combining Genomics and Transcriptomics Approaches to Understand Stylosanthes scabra, an Orphan Legume from the Brazilian Caatinga.</title>
        <authorList>
            <person name="Ferreira-Neto J.R.C."/>
            <person name="da Silva M.D."/>
            <person name="Binneck E."/>
            <person name="de Melo N.F."/>
            <person name="da Silva R.H."/>
            <person name="de Melo A.L.T.M."/>
            <person name="Pandolfi V."/>
            <person name="Bustamante F.O."/>
            <person name="Brasileiro-Vidal A.C."/>
            <person name="Benko-Iseppon A.M."/>
        </authorList>
    </citation>
    <scope>NUCLEOTIDE SEQUENCE [LARGE SCALE GENOMIC DNA]</scope>
    <source>
        <tissue evidence="1">Leaves</tissue>
    </source>
</reference>
<organism evidence="1 2">
    <name type="scientific">Stylosanthes scabra</name>
    <dbReference type="NCBI Taxonomy" id="79078"/>
    <lineage>
        <taxon>Eukaryota</taxon>
        <taxon>Viridiplantae</taxon>
        <taxon>Streptophyta</taxon>
        <taxon>Embryophyta</taxon>
        <taxon>Tracheophyta</taxon>
        <taxon>Spermatophyta</taxon>
        <taxon>Magnoliopsida</taxon>
        <taxon>eudicotyledons</taxon>
        <taxon>Gunneridae</taxon>
        <taxon>Pentapetalae</taxon>
        <taxon>rosids</taxon>
        <taxon>fabids</taxon>
        <taxon>Fabales</taxon>
        <taxon>Fabaceae</taxon>
        <taxon>Papilionoideae</taxon>
        <taxon>50 kb inversion clade</taxon>
        <taxon>dalbergioids sensu lato</taxon>
        <taxon>Dalbergieae</taxon>
        <taxon>Pterocarpus clade</taxon>
        <taxon>Stylosanthes</taxon>
    </lineage>
</organism>
<evidence type="ECO:0000313" key="2">
    <source>
        <dbReference type="Proteomes" id="UP001341840"/>
    </source>
</evidence>
<keyword evidence="2" id="KW-1185">Reference proteome</keyword>
<gene>
    <name evidence="1" type="ORF">PIB30_033421</name>
</gene>
<dbReference type="EMBL" id="JASCZI010060566">
    <property type="protein sequence ID" value="MED6133998.1"/>
    <property type="molecule type" value="Genomic_DNA"/>
</dbReference>
<protein>
    <submittedName>
        <fullName evidence="1">Uncharacterized protein</fullName>
    </submittedName>
</protein>
<dbReference type="Proteomes" id="UP001341840">
    <property type="component" value="Unassembled WGS sequence"/>
</dbReference>
<proteinExistence type="predicted"/>
<sequence length="79" mass="8222">MKPPSVVVAVVMLRKEGERKIRTLRKKTPSELLLTADVLTVAAVSTSAVLTTAGAPSSPLAAGNGAIVVGVRCWSYSSR</sequence>
<accession>A0ABU6SDA3</accession>
<evidence type="ECO:0000313" key="1">
    <source>
        <dbReference type="EMBL" id="MED6133998.1"/>
    </source>
</evidence>
<name>A0ABU6SDA3_9FABA</name>
<comment type="caution">
    <text evidence="1">The sequence shown here is derived from an EMBL/GenBank/DDBJ whole genome shotgun (WGS) entry which is preliminary data.</text>
</comment>